<accession>A0A931BBR2</accession>
<dbReference type="EMBL" id="JADQDP010000001">
    <property type="protein sequence ID" value="MBF9140829.1"/>
    <property type="molecule type" value="Genomic_DNA"/>
</dbReference>
<name>A0A931BBR2_9BACT</name>
<dbReference type="Proteomes" id="UP000645610">
    <property type="component" value="Unassembled WGS sequence"/>
</dbReference>
<reference evidence="1 2" key="1">
    <citation type="submission" date="2020-11" db="EMBL/GenBank/DDBJ databases">
        <authorList>
            <person name="Kim M.K."/>
        </authorList>
    </citation>
    <scope>NUCLEOTIDE SEQUENCE [LARGE SCALE GENOMIC DNA]</scope>
    <source>
        <strain evidence="1 2">BT439</strain>
    </source>
</reference>
<sequence>MPTPHRAHLVGCPTPGSAFVLESRLLKAYAAQLPALTRRVAHIEALCLAAFGPAVDRYNRPLSEAAADRQTANRLERLTDVVPELLRMLLPHEQQAVAPLLLEANDLAAFAKAVMAYNGAGNALYNREPEPKLSDARTFDVAAKVLGFGKLAQAGTAQATAASRQLRGLLPTGGPPLVLVPPTQAKPGRLRTAKRRRGVHPLTLPGQLCFMWPPVSAARALEAGL</sequence>
<protein>
    <submittedName>
        <fullName evidence="1">Uncharacterized protein</fullName>
    </submittedName>
</protein>
<proteinExistence type="predicted"/>
<dbReference type="RefSeq" id="WP_196285165.1">
    <property type="nucleotide sequence ID" value="NZ_JADQDP010000001.1"/>
</dbReference>
<evidence type="ECO:0000313" key="1">
    <source>
        <dbReference type="EMBL" id="MBF9140829.1"/>
    </source>
</evidence>
<comment type="caution">
    <text evidence="1">The sequence shown here is derived from an EMBL/GenBank/DDBJ whole genome shotgun (WGS) entry which is preliminary data.</text>
</comment>
<gene>
    <name evidence="1" type="ORF">I2I01_04240</name>
</gene>
<evidence type="ECO:0000313" key="2">
    <source>
        <dbReference type="Proteomes" id="UP000645610"/>
    </source>
</evidence>
<organism evidence="1 2">
    <name type="scientific">Hymenobacter properus</name>
    <dbReference type="NCBI Taxonomy" id="2791026"/>
    <lineage>
        <taxon>Bacteria</taxon>
        <taxon>Pseudomonadati</taxon>
        <taxon>Bacteroidota</taxon>
        <taxon>Cytophagia</taxon>
        <taxon>Cytophagales</taxon>
        <taxon>Hymenobacteraceae</taxon>
        <taxon>Hymenobacter</taxon>
    </lineage>
</organism>
<dbReference type="AlphaFoldDB" id="A0A931BBR2"/>
<keyword evidence="2" id="KW-1185">Reference proteome</keyword>